<evidence type="ECO:0000313" key="1">
    <source>
        <dbReference type="EMBL" id="GAA4883812.1"/>
    </source>
</evidence>
<dbReference type="RefSeq" id="WP_274234023.1">
    <property type="nucleotide sequence ID" value="NZ_BAABHQ010000011.1"/>
</dbReference>
<protein>
    <submittedName>
        <fullName evidence="1">Uncharacterized protein</fullName>
    </submittedName>
</protein>
<dbReference type="EMBL" id="BAABHQ010000011">
    <property type="protein sequence ID" value="GAA4883812.1"/>
    <property type="molecule type" value="Genomic_DNA"/>
</dbReference>
<keyword evidence="2" id="KW-1185">Reference proteome</keyword>
<accession>A0ABP9EP03</accession>
<dbReference type="Proteomes" id="UP001500457">
    <property type="component" value="Unassembled WGS sequence"/>
</dbReference>
<gene>
    <name evidence="1" type="ORF">GCM10023203_39650</name>
</gene>
<reference evidence="2" key="1">
    <citation type="journal article" date="2019" name="Int. J. Syst. Evol. Microbiol.">
        <title>The Global Catalogue of Microorganisms (GCM) 10K type strain sequencing project: providing services to taxonomists for standard genome sequencing and annotation.</title>
        <authorList>
            <consortium name="The Broad Institute Genomics Platform"/>
            <consortium name="The Broad Institute Genome Sequencing Center for Infectious Disease"/>
            <person name="Wu L."/>
            <person name="Ma J."/>
        </authorList>
    </citation>
    <scope>NUCLEOTIDE SEQUENCE [LARGE SCALE GENOMIC DNA]</scope>
    <source>
        <strain evidence="2">JCM 17983</strain>
    </source>
</reference>
<proteinExistence type="predicted"/>
<sequence length="74" mass="7985">MIRFPTKSEQREQRWSGLNIAQADGLECVMCETNYLHPSVPDPAVPHVPVGISTDTGSQVFACAGICAALAWPD</sequence>
<organism evidence="1 2">
    <name type="scientific">Actinomycetospora straminea</name>
    <dbReference type="NCBI Taxonomy" id="663607"/>
    <lineage>
        <taxon>Bacteria</taxon>
        <taxon>Bacillati</taxon>
        <taxon>Actinomycetota</taxon>
        <taxon>Actinomycetes</taxon>
        <taxon>Pseudonocardiales</taxon>
        <taxon>Pseudonocardiaceae</taxon>
        <taxon>Actinomycetospora</taxon>
    </lineage>
</organism>
<comment type="caution">
    <text evidence="1">The sequence shown here is derived from an EMBL/GenBank/DDBJ whole genome shotgun (WGS) entry which is preliminary data.</text>
</comment>
<evidence type="ECO:0000313" key="2">
    <source>
        <dbReference type="Proteomes" id="UP001500457"/>
    </source>
</evidence>
<name>A0ABP9EP03_9PSEU</name>